<sequence>MAFDIAKEHLGKMGLGGRIHTFEVSSATVELAARAVGCEPARIAKTLSFMVQGSPILVVAAGDAKVDNHKYKEQFGAKAKMLSPDEVAELVGHDVGGVCPFGIKDGVKVYLDESLKRFPEVFPACGSASSAVHLTIPELELASGSPVWVDVCKAWQDAEITGTGPSGTADMTKTA</sequence>
<proteinExistence type="predicted"/>
<gene>
    <name evidence="3" type="ORF">G5B36_14465</name>
    <name evidence="2" type="ORF">L0N08_05350</name>
</gene>
<dbReference type="Pfam" id="PF04073">
    <property type="entry name" value="tRNA_edit"/>
    <property type="match status" value="1"/>
</dbReference>
<dbReference type="Proteomes" id="UP000669239">
    <property type="component" value="Unassembled WGS sequence"/>
</dbReference>
<evidence type="ECO:0000313" key="5">
    <source>
        <dbReference type="Proteomes" id="UP001299608"/>
    </source>
</evidence>
<dbReference type="InterPro" id="IPR007214">
    <property type="entry name" value="YbaK/aa-tRNA-synth-assoc-dom"/>
</dbReference>
<keyword evidence="4" id="KW-1185">Reference proteome</keyword>
<reference evidence="3" key="2">
    <citation type="submission" date="2020-02" db="EMBL/GenBank/DDBJ databases">
        <authorList>
            <person name="Littmann E."/>
            <person name="Sorbara M."/>
        </authorList>
    </citation>
    <scope>NUCLEOTIDE SEQUENCE</scope>
    <source>
        <strain evidence="3">MSK.1.17</strain>
    </source>
</reference>
<dbReference type="AlphaFoldDB" id="A0AAW5BKP9"/>
<dbReference type="Proteomes" id="UP001299608">
    <property type="component" value="Unassembled WGS sequence"/>
</dbReference>
<dbReference type="Gene3D" id="3.90.960.10">
    <property type="entry name" value="YbaK/aminoacyl-tRNA synthetase-associated domain"/>
    <property type="match status" value="1"/>
</dbReference>
<reference evidence="2" key="3">
    <citation type="submission" date="2022-01" db="EMBL/GenBank/DDBJ databases">
        <title>Collection of gut derived symbiotic bacterial strains cultured from healthy donors.</title>
        <authorList>
            <person name="Lin H."/>
            <person name="Kohout C."/>
            <person name="Waligurski E."/>
            <person name="Pamer E.G."/>
        </authorList>
    </citation>
    <scope>NUCLEOTIDE SEQUENCE</scope>
    <source>
        <strain evidence="2">DFI.6.55</strain>
    </source>
</reference>
<accession>A0AAW5BKP9</accession>
<dbReference type="GO" id="GO:0002161">
    <property type="term" value="F:aminoacyl-tRNA deacylase activity"/>
    <property type="evidence" value="ECO:0007669"/>
    <property type="project" value="InterPro"/>
</dbReference>
<reference evidence="3 4" key="1">
    <citation type="journal article" date="2020" name="Cell Host Microbe">
        <title>Functional and Genomic Variation between Human-Derived Isolates of Lachnospiraceae Reveals Inter- and Intra-Species Diversity.</title>
        <authorList>
            <person name="Sorbara M.T."/>
            <person name="Littmann E.R."/>
            <person name="Fontana E."/>
            <person name="Moody T.U."/>
            <person name="Kohout C.E."/>
            <person name="Gjonbalaj M."/>
            <person name="Eaton V."/>
            <person name="Seok R."/>
            <person name="Leiner I.M."/>
            <person name="Pamer E.G."/>
        </authorList>
    </citation>
    <scope>NUCLEOTIDE SEQUENCE [LARGE SCALE GENOMIC DNA]</scope>
    <source>
        <strain evidence="3 4">MSK.1.17</strain>
    </source>
</reference>
<comment type="caution">
    <text evidence="2">The sequence shown here is derived from an EMBL/GenBank/DDBJ whole genome shotgun (WGS) entry which is preliminary data.</text>
</comment>
<evidence type="ECO:0000313" key="4">
    <source>
        <dbReference type="Proteomes" id="UP000669239"/>
    </source>
</evidence>
<dbReference type="RefSeq" id="WP_117558272.1">
    <property type="nucleotide sequence ID" value="NZ_JAAITT010000019.1"/>
</dbReference>
<dbReference type="PANTHER" id="PTHR30411">
    <property type="entry name" value="CYTOPLASMIC PROTEIN"/>
    <property type="match status" value="1"/>
</dbReference>
<dbReference type="EMBL" id="JAKNGE010000005">
    <property type="protein sequence ID" value="MCG4744831.1"/>
    <property type="molecule type" value="Genomic_DNA"/>
</dbReference>
<organism evidence="2 5">
    <name type="scientific">Enterocloster aldenensis</name>
    <dbReference type="NCBI Taxonomy" id="358742"/>
    <lineage>
        <taxon>Bacteria</taxon>
        <taxon>Bacillati</taxon>
        <taxon>Bacillota</taxon>
        <taxon>Clostridia</taxon>
        <taxon>Lachnospirales</taxon>
        <taxon>Lachnospiraceae</taxon>
        <taxon>Enterocloster</taxon>
    </lineage>
</organism>
<feature type="domain" description="YbaK/aminoacyl-tRNA synthetase-associated" evidence="1">
    <location>
        <begin position="26"/>
        <end position="139"/>
    </location>
</feature>
<name>A0AAW5BKP9_9FIRM</name>
<dbReference type="EMBL" id="JAAITT010000019">
    <property type="protein sequence ID" value="NSJ49895.1"/>
    <property type="molecule type" value="Genomic_DNA"/>
</dbReference>
<dbReference type="PANTHER" id="PTHR30411:SF1">
    <property type="entry name" value="CYTOPLASMIC PROTEIN"/>
    <property type="match status" value="1"/>
</dbReference>
<evidence type="ECO:0000313" key="2">
    <source>
        <dbReference type="EMBL" id="MCG4744831.1"/>
    </source>
</evidence>
<dbReference type="InterPro" id="IPR036754">
    <property type="entry name" value="YbaK/aa-tRNA-synt-asso_dom_sf"/>
</dbReference>
<dbReference type="SUPFAM" id="SSF55826">
    <property type="entry name" value="YbaK/ProRS associated domain"/>
    <property type="match status" value="1"/>
</dbReference>
<dbReference type="CDD" id="cd04333">
    <property type="entry name" value="ProX_deacylase"/>
    <property type="match status" value="1"/>
</dbReference>
<protein>
    <submittedName>
        <fullName evidence="2">YbaK/EbsC family protein</fullName>
    </submittedName>
</protein>
<evidence type="ECO:0000259" key="1">
    <source>
        <dbReference type="Pfam" id="PF04073"/>
    </source>
</evidence>
<evidence type="ECO:0000313" key="3">
    <source>
        <dbReference type="EMBL" id="NSJ49895.1"/>
    </source>
</evidence>